<dbReference type="Gene3D" id="3.30.200.20">
    <property type="entry name" value="Phosphorylase Kinase, domain 1"/>
    <property type="match status" value="1"/>
</dbReference>
<reference evidence="3 4" key="1">
    <citation type="submission" date="2014-09" db="EMBL/GenBank/DDBJ databases">
        <authorList>
            <person name="Ellenberger Sabrina"/>
        </authorList>
    </citation>
    <scope>NUCLEOTIDE SEQUENCE [LARGE SCALE GENOMIC DNA]</scope>
    <source>
        <strain evidence="3 4">CBS 412.66</strain>
    </source>
</reference>
<evidence type="ECO:0000313" key="4">
    <source>
        <dbReference type="Proteomes" id="UP000054107"/>
    </source>
</evidence>
<dbReference type="GO" id="GO:0005524">
    <property type="term" value="F:ATP binding"/>
    <property type="evidence" value="ECO:0007669"/>
    <property type="project" value="InterPro"/>
</dbReference>
<feature type="compositionally biased region" description="Low complexity" evidence="1">
    <location>
        <begin position="122"/>
        <end position="141"/>
    </location>
</feature>
<dbReference type="GO" id="GO:0005737">
    <property type="term" value="C:cytoplasm"/>
    <property type="evidence" value="ECO:0007669"/>
    <property type="project" value="TreeGrafter"/>
</dbReference>
<dbReference type="STRING" id="35722.A0A0B7NRU9"/>
<dbReference type="InterPro" id="IPR045269">
    <property type="entry name" value="Atg1-like"/>
</dbReference>
<dbReference type="SMART" id="SM00220">
    <property type="entry name" value="S_TKc"/>
    <property type="match status" value="1"/>
</dbReference>
<gene>
    <name evidence="3" type="primary">PARPA_12023.1 scaffold 44831</name>
</gene>
<dbReference type="InterPro" id="IPR011009">
    <property type="entry name" value="Kinase-like_dom_sf"/>
</dbReference>
<organism evidence="3 4">
    <name type="scientific">Parasitella parasitica</name>
    <dbReference type="NCBI Taxonomy" id="35722"/>
    <lineage>
        <taxon>Eukaryota</taxon>
        <taxon>Fungi</taxon>
        <taxon>Fungi incertae sedis</taxon>
        <taxon>Mucoromycota</taxon>
        <taxon>Mucoromycotina</taxon>
        <taxon>Mucoromycetes</taxon>
        <taxon>Mucorales</taxon>
        <taxon>Mucorineae</taxon>
        <taxon>Mucoraceae</taxon>
        <taxon>Parasitella</taxon>
    </lineage>
</organism>
<dbReference type="PANTHER" id="PTHR24348">
    <property type="entry name" value="SERINE/THREONINE-PROTEIN KINASE UNC-51-RELATED"/>
    <property type="match status" value="1"/>
</dbReference>
<evidence type="ECO:0000259" key="2">
    <source>
        <dbReference type="PROSITE" id="PS50011"/>
    </source>
</evidence>
<feature type="domain" description="Protein kinase" evidence="2">
    <location>
        <begin position="217"/>
        <end position="493"/>
    </location>
</feature>
<dbReference type="InterPro" id="IPR000719">
    <property type="entry name" value="Prot_kinase_dom"/>
</dbReference>
<accession>A0A0B7NRU9</accession>
<proteinExistence type="predicted"/>
<protein>
    <recommendedName>
        <fullName evidence="2">Protein kinase domain-containing protein</fullName>
    </recommendedName>
</protein>
<sequence>MTSSSNILTPEKDANLCQKCQMKEICQLTTHTLPPIEMAPLEMNILSATLEHLPKKESNTNSKRERDEEIERLEEWIKNKRAGLRYIQVSPFDVALQKTGMVTDEAEDSREIRNSSISYNFRSRTSTTRSSSSGPTTPRNTDNLDSLTNIMADVESLTIGQRRKQRRSASSAKSGISSIIDAHNSSVVPLASLLDPSSLPIEKKTPQRGEIDPNDLHISDKVLGEGQLGVVRLGYYRGLIVACKSKRQYTRSHLFLDQAKREMMFAAKLSACRHINRYIGWVSCHRHLVEENKPNGYYGKDKEFLYIVQRYVPNGDSRNYLEKRASSFKPQEVLQASICLFAALTDAHALNIGIVDLKLENFLIDSSGAGWLTDFGSCVEFAQGVETVNLDEEKVAWTEHVASPEMFQKHTFSKASDVFMATLIIAELMTADISDVDFQNQILRRNSSTGKVSFSSNLIDPIFKEFFTLLKLGLSNNPNSRPTAGAILDYLLTMKE</sequence>
<evidence type="ECO:0000313" key="3">
    <source>
        <dbReference type="EMBL" id="CEP17724.1"/>
    </source>
</evidence>
<dbReference type="GO" id="GO:0004674">
    <property type="term" value="F:protein serine/threonine kinase activity"/>
    <property type="evidence" value="ECO:0007669"/>
    <property type="project" value="InterPro"/>
</dbReference>
<dbReference type="SUPFAM" id="SSF56112">
    <property type="entry name" value="Protein kinase-like (PK-like)"/>
    <property type="match status" value="1"/>
</dbReference>
<dbReference type="EMBL" id="LN733720">
    <property type="protein sequence ID" value="CEP17724.1"/>
    <property type="molecule type" value="Genomic_DNA"/>
</dbReference>
<evidence type="ECO:0000256" key="1">
    <source>
        <dbReference type="SAM" id="MobiDB-lite"/>
    </source>
</evidence>
<dbReference type="PROSITE" id="PS50011">
    <property type="entry name" value="PROTEIN_KINASE_DOM"/>
    <property type="match status" value="1"/>
</dbReference>
<keyword evidence="4" id="KW-1185">Reference proteome</keyword>
<dbReference type="OrthoDB" id="28230at2759"/>
<dbReference type="Proteomes" id="UP000054107">
    <property type="component" value="Unassembled WGS sequence"/>
</dbReference>
<dbReference type="GO" id="GO:0010506">
    <property type="term" value="P:regulation of autophagy"/>
    <property type="evidence" value="ECO:0007669"/>
    <property type="project" value="InterPro"/>
</dbReference>
<feature type="region of interest" description="Disordered" evidence="1">
    <location>
        <begin position="103"/>
        <end position="147"/>
    </location>
</feature>
<dbReference type="AlphaFoldDB" id="A0A0B7NRU9"/>
<dbReference type="Gene3D" id="1.10.510.10">
    <property type="entry name" value="Transferase(Phosphotransferase) domain 1"/>
    <property type="match status" value="1"/>
</dbReference>
<dbReference type="Pfam" id="PF00069">
    <property type="entry name" value="Pkinase"/>
    <property type="match status" value="1"/>
</dbReference>
<name>A0A0B7NRU9_9FUNG</name>
<dbReference type="CDD" id="cd00180">
    <property type="entry name" value="PKc"/>
    <property type="match status" value="1"/>
</dbReference>